<accession>A0A9P8UD21</accession>
<evidence type="ECO:0008006" key="4">
    <source>
        <dbReference type="Google" id="ProtNLM"/>
    </source>
</evidence>
<dbReference type="PROSITE" id="PS00061">
    <property type="entry name" value="ADH_SHORT"/>
    <property type="match status" value="1"/>
</dbReference>
<proteinExistence type="predicted"/>
<dbReference type="RefSeq" id="XP_045953141.1">
    <property type="nucleotide sequence ID" value="XM_046105110.1"/>
</dbReference>
<dbReference type="OrthoDB" id="7289984at2759"/>
<dbReference type="PANTHER" id="PTHR45458:SF3">
    <property type="entry name" value="CHAIN DEHYDROGENASE (ATSC), PUTATIVE-RELATED"/>
    <property type="match status" value="1"/>
</dbReference>
<evidence type="ECO:0000313" key="2">
    <source>
        <dbReference type="EMBL" id="KAH6646627.1"/>
    </source>
</evidence>
<keyword evidence="1" id="KW-0521">NADP</keyword>
<evidence type="ECO:0000256" key="1">
    <source>
        <dbReference type="ARBA" id="ARBA00022857"/>
    </source>
</evidence>
<name>A0A9P8UD21_9PEZI</name>
<dbReference type="GO" id="GO:0016616">
    <property type="term" value="F:oxidoreductase activity, acting on the CH-OH group of donors, NAD or NADP as acceptor"/>
    <property type="evidence" value="ECO:0007669"/>
    <property type="project" value="TreeGrafter"/>
</dbReference>
<reference evidence="2" key="1">
    <citation type="journal article" date="2021" name="Nat. Commun.">
        <title>Genetic determinants of endophytism in the Arabidopsis root mycobiome.</title>
        <authorList>
            <person name="Mesny F."/>
            <person name="Miyauchi S."/>
            <person name="Thiergart T."/>
            <person name="Pickel B."/>
            <person name="Atanasova L."/>
            <person name="Karlsson M."/>
            <person name="Huettel B."/>
            <person name="Barry K.W."/>
            <person name="Haridas S."/>
            <person name="Chen C."/>
            <person name="Bauer D."/>
            <person name="Andreopoulos W."/>
            <person name="Pangilinan J."/>
            <person name="LaButti K."/>
            <person name="Riley R."/>
            <person name="Lipzen A."/>
            <person name="Clum A."/>
            <person name="Drula E."/>
            <person name="Henrissat B."/>
            <person name="Kohler A."/>
            <person name="Grigoriev I.V."/>
            <person name="Martin F.M."/>
            <person name="Hacquard S."/>
        </authorList>
    </citation>
    <scope>NUCLEOTIDE SEQUENCE</scope>
    <source>
        <strain evidence="2">MPI-SDFR-AT-0073</strain>
    </source>
</reference>
<organism evidence="2 3">
    <name type="scientific">Truncatella angustata</name>
    <dbReference type="NCBI Taxonomy" id="152316"/>
    <lineage>
        <taxon>Eukaryota</taxon>
        <taxon>Fungi</taxon>
        <taxon>Dikarya</taxon>
        <taxon>Ascomycota</taxon>
        <taxon>Pezizomycotina</taxon>
        <taxon>Sordariomycetes</taxon>
        <taxon>Xylariomycetidae</taxon>
        <taxon>Amphisphaeriales</taxon>
        <taxon>Sporocadaceae</taxon>
        <taxon>Truncatella</taxon>
    </lineage>
</organism>
<dbReference type="InterPro" id="IPR020904">
    <property type="entry name" value="Sc_DH/Rdtase_CS"/>
</dbReference>
<dbReference type="Pfam" id="PF00106">
    <property type="entry name" value="adh_short"/>
    <property type="match status" value="1"/>
</dbReference>
<sequence>MSTYVIAGASRGIGFEMLRQLSSDPKNTVVGLVRNPSSTKEKVSAELSDRSNIHIIAGDLTNYDSLKTAADETSAITGGSLDYLVANAAIISQVDGFSPIGQISPRDAANAFHESIDTNVIGSIYLNNVFLPLILKGKAKKIIAISSGMADVDFINQFDIEIGALYSASKAALNVIVAKFSAQYKKQGVLFIAISPGVVDTGNFNPASLSPQEIEGLQSMFAGFQKYAPNFKGPVARELAVQDVIKVWENASLEKGHGGAFLSHLGNKQWL</sequence>
<dbReference type="InterPro" id="IPR052184">
    <property type="entry name" value="SDR_enzymes"/>
</dbReference>
<dbReference type="InterPro" id="IPR002347">
    <property type="entry name" value="SDR_fam"/>
</dbReference>
<evidence type="ECO:0000313" key="3">
    <source>
        <dbReference type="Proteomes" id="UP000758603"/>
    </source>
</evidence>
<protein>
    <recommendedName>
        <fullName evidence="4">NAD(P)-binding protein</fullName>
    </recommendedName>
</protein>
<dbReference type="PRINTS" id="PR00081">
    <property type="entry name" value="GDHRDH"/>
</dbReference>
<dbReference type="GeneID" id="70134001"/>
<dbReference type="Proteomes" id="UP000758603">
    <property type="component" value="Unassembled WGS sequence"/>
</dbReference>
<comment type="caution">
    <text evidence="2">The sequence shown here is derived from an EMBL/GenBank/DDBJ whole genome shotgun (WGS) entry which is preliminary data.</text>
</comment>
<dbReference type="InterPro" id="IPR036291">
    <property type="entry name" value="NAD(P)-bd_dom_sf"/>
</dbReference>
<keyword evidence="3" id="KW-1185">Reference proteome</keyword>
<dbReference type="EMBL" id="JAGPXC010000009">
    <property type="protein sequence ID" value="KAH6646627.1"/>
    <property type="molecule type" value="Genomic_DNA"/>
</dbReference>
<dbReference type="AlphaFoldDB" id="A0A9P8UD21"/>
<dbReference type="Gene3D" id="3.40.50.720">
    <property type="entry name" value="NAD(P)-binding Rossmann-like Domain"/>
    <property type="match status" value="1"/>
</dbReference>
<gene>
    <name evidence="2" type="ORF">BKA67DRAFT_594956</name>
</gene>
<dbReference type="SUPFAM" id="SSF51735">
    <property type="entry name" value="NAD(P)-binding Rossmann-fold domains"/>
    <property type="match status" value="1"/>
</dbReference>
<dbReference type="PANTHER" id="PTHR45458">
    <property type="entry name" value="SHORT-CHAIN DEHYDROGENASE/REDUCTASE SDR"/>
    <property type="match status" value="1"/>
</dbReference>